<keyword evidence="1" id="KW-0051">Antiviral defense</keyword>
<evidence type="ECO:0000256" key="1">
    <source>
        <dbReference type="ARBA" id="ARBA00023118"/>
    </source>
</evidence>
<dbReference type="OrthoDB" id="42959at2157"/>
<sequence>MREMKALLFHVKGAMAHFRKVFSNSTSLSYYFPPRTTLMGMIAGAMGKERDSYYEELNQYEISVNPLTGLRKIMFGETYLDTDEVSVTSLRKLKQGVPTGREFVVPAGEEFLGYEVVVYPFNEVMMKSLRAPVYPISLGPANMLGWIDQVQEIQCEEFNSISGKINSVSTLKPEIEKDIRIAIEEMVPRAFDSGRHSGPLTTYFLEIRGKPVTVKGSAKGVKCGERNYLFL</sequence>
<dbReference type="Gene3D" id="3.30.70.2660">
    <property type="match status" value="1"/>
</dbReference>
<dbReference type="EMBL" id="CP029287">
    <property type="protein sequence ID" value="AWR98647.1"/>
    <property type="molecule type" value="Genomic_DNA"/>
</dbReference>
<reference evidence="2 3" key="1">
    <citation type="submission" date="2018-05" db="EMBL/GenBank/DDBJ databases">
        <title>Complete Genome Sequences of Extremely Thermoacidophilic, Metal-Mobilizing Type-Strain Members of the Archaeal Family Sulfolobaceae: Acidianus brierleyi DSM-1651T, Acidianus sulfidivorans DSM-18786T, Metallosphaera hakonensis DSM-7519T, and Metallosphaera prunae DSM-10039T.</title>
        <authorList>
            <person name="Counts J.A."/>
            <person name="Kelly R.M."/>
        </authorList>
    </citation>
    <scope>NUCLEOTIDE SEQUENCE [LARGE SCALE GENOMIC DNA]</scope>
    <source>
        <strain evidence="2 3">HO1-1</strain>
    </source>
</reference>
<dbReference type="InterPro" id="IPR013422">
    <property type="entry name" value="CRISPR-assoc_prot_Cas5_N"/>
</dbReference>
<dbReference type="STRING" id="1293036.GCA_001315825_03057"/>
<gene>
    <name evidence="2" type="ORF">DFR87_01825</name>
</gene>
<evidence type="ECO:0000313" key="3">
    <source>
        <dbReference type="Proteomes" id="UP000247586"/>
    </source>
</evidence>
<dbReference type="GO" id="GO:0051607">
    <property type="term" value="P:defense response to virus"/>
    <property type="evidence" value="ECO:0007669"/>
    <property type="project" value="UniProtKB-KW"/>
</dbReference>
<dbReference type="AlphaFoldDB" id="A0A2U9IRP1"/>
<dbReference type="KEGG" id="mhk:DFR87_01825"/>
<reference evidence="3" key="2">
    <citation type="submission" date="2020-03" db="EMBL/GenBank/DDBJ databases">
        <title>Complete Genome Sequences of Extremely Thermoacidophilic, Metal-Mobilizing Type-Strain Members of the Archaeal Family Sulfolobaceae: Acidianus brierleyi DSM-1651T, Acidianus sulfidivorans DSM-18786T, Metallosphaera hakonensis DSM-7519T, and Metallosphaera prunae DSM-10039T.</title>
        <authorList>
            <person name="Counts J.A."/>
            <person name="Kelly R.M."/>
        </authorList>
    </citation>
    <scope>NUCLEOTIDE SEQUENCE [LARGE SCALE GENOMIC DNA]</scope>
    <source>
        <strain evidence="3">HO1-1</strain>
    </source>
</reference>
<dbReference type="Pfam" id="PF09704">
    <property type="entry name" value="Cas_Cas5d"/>
    <property type="match status" value="1"/>
</dbReference>
<organism evidence="2 3">
    <name type="scientific">Metallosphaera hakonensis JCM 8857 = DSM 7519</name>
    <dbReference type="NCBI Taxonomy" id="1293036"/>
    <lineage>
        <taxon>Archaea</taxon>
        <taxon>Thermoproteota</taxon>
        <taxon>Thermoprotei</taxon>
        <taxon>Sulfolobales</taxon>
        <taxon>Sulfolobaceae</taxon>
        <taxon>Metallosphaera</taxon>
    </lineage>
</organism>
<dbReference type="Proteomes" id="UP000247586">
    <property type="component" value="Chromosome"/>
</dbReference>
<dbReference type="NCBIfam" id="TIGR02593">
    <property type="entry name" value="CRISPR_cas5"/>
    <property type="match status" value="1"/>
</dbReference>
<keyword evidence="3" id="KW-1185">Reference proteome</keyword>
<dbReference type="GO" id="GO:0043571">
    <property type="term" value="P:maintenance of CRISPR repeat elements"/>
    <property type="evidence" value="ECO:0007669"/>
    <property type="project" value="InterPro"/>
</dbReference>
<accession>A0A2U9IRP1</accession>
<evidence type="ECO:0000313" key="2">
    <source>
        <dbReference type="EMBL" id="AWR98647.1"/>
    </source>
</evidence>
<name>A0A2U9IRP1_9CREN</name>
<dbReference type="GeneID" id="36834041"/>
<protein>
    <submittedName>
        <fullName evidence="2">CRISPR-associated protein Cas5</fullName>
    </submittedName>
</protein>
<dbReference type="InterPro" id="IPR021124">
    <property type="entry name" value="CRISPR-assoc_prot_Cas5"/>
</dbReference>
<dbReference type="RefSeq" id="WP_054837444.1">
    <property type="nucleotide sequence ID" value="NZ_BBBA01000060.1"/>
</dbReference>
<reference evidence="3" key="3">
    <citation type="submission" date="2020-03" db="EMBL/GenBank/DDBJ databases">
        <title>Sequencing and Assembly of Multiple Reported Metal-Biooxidizing Members of the Extremely Thermoacidophilic Archaeal Family Sulfolobaceae.</title>
        <authorList>
            <person name="Counts J.A."/>
            <person name="Kelly R.M."/>
        </authorList>
    </citation>
    <scope>NUCLEOTIDE SEQUENCE [LARGE SCALE GENOMIC DNA]</scope>
    <source>
        <strain evidence="3">HO1-1</strain>
    </source>
</reference>
<proteinExistence type="predicted"/>